<protein>
    <submittedName>
        <fullName evidence="1">Uncharacterized protein</fullName>
    </submittedName>
</protein>
<evidence type="ECO:0000313" key="1">
    <source>
        <dbReference type="EMBL" id="JAD65152.1"/>
    </source>
</evidence>
<sequence>MVLALDTIEGNSSIHLFASRKASTSVMLFMMTTALSRDPSVLAAEAPSCFPPSTGQLNIRACSSAAMTSEQAPRRHTQSGSPALHILARVSAAVAARSSTSCLSCSWTGAIAPMYDVEAWCSVICCDGAMTGWMRSPQPMTGDWSVKWRE</sequence>
<reference evidence="1" key="1">
    <citation type="submission" date="2014-09" db="EMBL/GenBank/DDBJ databases">
        <authorList>
            <person name="Magalhaes I.L.F."/>
            <person name="Oliveira U."/>
            <person name="Santos F.R."/>
            <person name="Vidigal T.H.D.A."/>
            <person name="Brescovit A.D."/>
            <person name="Santos A.J."/>
        </authorList>
    </citation>
    <scope>NUCLEOTIDE SEQUENCE</scope>
    <source>
        <tissue evidence="1">Shoot tissue taken approximately 20 cm above the soil surface</tissue>
    </source>
</reference>
<dbReference type="AlphaFoldDB" id="A0A0A9C0X0"/>
<dbReference type="EMBL" id="GBRH01232743">
    <property type="protein sequence ID" value="JAD65152.1"/>
    <property type="molecule type" value="Transcribed_RNA"/>
</dbReference>
<accession>A0A0A9C0X0</accession>
<organism evidence="1">
    <name type="scientific">Arundo donax</name>
    <name type="common">Giant reed</name>
    <name type="synonym">Donax arundinaceus</name>
    <dbReference type="NCBI Taxonomy" id="35708"/>
    <lineage>
        <taxon>Eukaryota</taxon>
        <taxon>Viridiplantae</taxon>
        <taxon>Streptophyta</taxon>
        <taxon>Embryophyta</taxon>
        <taxon>Tracheophyta</taxon>
        <taxon>Spermatophyta</taxon>
        <taxon>Magnoliopsida</taxon>
        <taxon>Liliopsida</taxon>
        <taxon>Poales</taxon>
        <taxon>Poaceae</taxon>
        <taxon>PACMAD clade</taxon>
        <taxon>Arundinoideae</taxon>
        <taxon>Arundineae</taxon>
        <taxon>Arundo</taxon>
    </lineage>
</organism>
<reference evidence="1" key="2">
    <citation type="journal article" date="2015" name="Data Brief">
        <title>Shoot transcriptome of the giant reed, Arundo donax.</title>
        <authorList>
            <person name="Barrero R.A."/>
            <person name="Guerrero F.D."/>
            <person name="Moolhuijzen P."/>
            <person name="Goolsby J.A."/>
            <person name="Tidwell J."/>
            <person name="Bellgard S.E."/>
            <person name="Bellgard M.I."/>
        </authorList>
    </citation>
    <scope>NUCLEOTIDE SEQUENCE</scope>
    <source>
        <tissue evidence="1">Shoot tissue taken approximately 20 cm above the soil surface</tissue>
    </source>
</reference>
<name>A0A0A9C0X0_ARUDO</name>
<proteinExistence type="predicted"/>